<dbReference type="AlphaFoldDB" id="A0A2J8AJD2"/>
<keyword evidence="3" id="KW-1185">Reference proteome</keyword>
<dbReference type="EMBL" id="PGGS01000006">
    <property type="protein sequence ID" value="PNH12632.1"/>
    <property type="molecule type" value="Genomic_DNA"/>
</dbReference>
<comment type="caution">
    <text evidence="2">The sequence shown here is derived from an EMBL/GenBank/DDBJ whole genome shotgun (WGS) entry which is preliminary data.</text>
</comment>
<proteinExistence type="predicted"/>
<organism evidence="2 3">
    <name type="scientific">Tetrabaena socialis</name>
    <dbReference type="NCBI Taxonomy" id="47790"/>
    <lineage>
        <taxon>Eukaryota</taxon>
        <taxon>Viridiplantae</taxon>
        <taxon>Chlorophyta</taxon>
        <taxon>core chlorophytes</taxon>
        <taxon>Chlorophyceae</taxon>
        <taxon>CS clade</taxon>
        <taxon>Chlamydomonadales</taxon>
        <taxon>Tetrabaenaceae</taxon>
        <taxon>Tetrabaena</taxon>
    </lineage>
</organism>
<feature type="compositionally biased region" description="Low complexity" evidence="1">
    <location>
        <begin position="7"/>
        <end position="21"/>
    </location>
</feature>
<feature type="region of interest" description="Disordered" evidence="1">
    <location>
        <begin position="1"/>
        <end position="21"/>
    </location>
</feature>
<protein>
    <submittedName>
        <fullName evidence="2">Uncharacterized protein</fullName>
    </submittedName>
</protein>
<accession>A0A2J8AJD2</accession>
<reference evidence="2 3" key="1">
    <citation type="journal article" date="2017" name="Mol. Biol. Evol.">
        <title>The 4-celled Tetrabaena socialis nuclear genome reveals the essential components for genetic control of cell number at the origin of multicellularity in the volvocine lineage.</title>
        <authorList>
            <person name="Featherston J."/>
            <person name="Arakaki Y."/>
            <person name="Hanschen E.R."/>
            <person name="Ferris P.J."/>
            <person name="Michod R.E."/>
            <person name="Olson B.J.S.C."/>
            <person name="Nozaki H."/>
            <person name="Durand P.M."/>
        </authorList>
    </citation>
    <scope>NUCLEOTIDE SEQUENCE [LARGE SCALE GENOMIC DNA]</scope>
    <source>
        <strain evidence="2 3">NIES-571</strain>
    </source>
</reference>
<dbReference type="Proteomes" id="UP000236333">
    <property type="component" value="Unassembled WGS sequence"/>
</dbReference>
<name>A0A2J8AJD2_9CHLO</name>
<evidence type="ECO:0000313" key="3">
    <source>
        <dbReference type="Proteomes" id="UP000236333"/>
    </source>
</evidence>
<evidence type="ECO:0000313" key="2">
    <source>
        <dbReference type="EMBL" id="PNH12632.1"/>
    </source>
</evidence>
<gene>
    <name evidence="2" type="ORF">TSOC_000444</name>
</gene>
<sequence>MKGDTCAATTTGAPSPRRPAAAAGAAATAAAVTGAGASSSSSGVSTSSSRLSSAAPLRLPLLLTSQLTGHSSSAVAAAAAAAASSAAAVRASCRMVQSSCCWAPTELGSMGSWRMAWFHFNLLVMPSYLPDGTAHSGLMQGSARRRSRSVAESLNLMLAPRMRPLSYPSGSHIEPAAGVWRAAVATGLGPARQRQRGGVACFI</sequence>
<evidence type="ECO:0000256" key="1">
    <source>
        <dbReference type="SAM" id="MobiDB-lite"/>
    </source>
</evidence>